<reference evidence="1" key="1">
    <citation type="submission" date="2022-11" db="EMBL/GenBank/DDBJ databases">
        <title>Centuries of genome instability and evolution in soft-shell clam transmissible cancer (bioRxiv).</title>
        <authorList>
            <person name="Hart S.F.M."/>
            <person name="Yonemitsu M.A."/>
            <person name="Giersch R.M."/>
            <person name="Beal B.F."/>
            <person name="Arriagada G."/>
            <person name="Davis B.W."/>
            <person name="Ostrander E.A."/>
            <person name="Goff S.P."/>
            <person name="Metzger M.J."/>
        </authorList>
    </citation>
    <scope>NUCLEOTIDE SEQUENCE</scope>
    <source>
        <strain evidence="1">MELC-2E11</strain>
        <tissue evidence="1">Siphon/mantle</tissue>
    </source>
</reference>
<organism evidence="1 2">
    <name type="scientific">Mya arenaria</name>
    <name type="common">Soft-shell clam</name>
    <dbReference type="NCBI Taxonomy" id="6604"/>
    <lineage>
        <taxon>Eukaryota</taxon>
        <taxon>Metazoa</taxon>
        <taxon>Spiralia</taxon>
        <taxon>Lophotrochozoa</taxon>
        <taxon>Mollusca</taxon>
        <taxon>Bivalvia</taxon>
        <taxon>Autobranchia</taxon>
        <taxon>Heteroconchia</taxon>
        <taxon>Euheterodonta</taxon>
        <taxon>Imparidentia</taxon>
        <taxon>Neoheterodontei</taxon>
        <taxon>Myida</taxon>
        <taxon>Myoidea</taxon>
        <taxon>Myidae</taxon>
        <taxon>Mya</taxon>
    </lineage>
</organism>
<feature type="non-terminal residue" evidence="1">
    <location>
        <position position="92"/>
    </location>
</feature>
<gene>
    <name evidence="1" type="ORF">MAR_019919</name>
</gene>
<evidence type="ECO:0000313" key="2">
    <source>
        <dbReference type="Proteomes" id="UP001164746"/>
    </source>
</evidence>
<sequence>IDKDIFCPDKQILLVSLYNPPQVSPFYTDKTVSGLSELETLLCDSEYNLQAYELLLCGDLSARTGVLNDFININLINGRVGSDKCVGDFTYY</sequence>
<accession>A0ABY7E3G6</accession>
<name>A0ABY7E3G6_MYAAR</name>
<dbReference type="EMBL" id="CP111016">
    <property type="protein sequence ID" value="WAR04550.1"/>
    <property type="molecule type" value="Genomic_DNA"/>
</dbReference>
<evidence type="ECO:0000313" key="1">
    <source>
        <dbReference type="EMBL" id="WAR04550.1"/>
    </source>
</evidence>
<proteinExistence type="predicted"/>
<dbReference type="Proteomes" id="UP001164746">
    <property type="component" value="Chromosome 5"/>
</dbReference>
<keyword evidence="2" id="KW-1185">Reference proteome</keyword>
<protein>
    <submittedName>
        <fullName evidence="1">Uncharacterized protein</fullName>
    </submittedName>
</protein>